<dbReference type="STRING" id="665004.AC529_06570"/>
<dbReference type="PANTHER" id="PTHR40053:SF1">
    <property type="entry name" value="SPORULATION-CONTROL PROTEIN SPO0M"/>
    <property type="match status" value="1"/>
</dbReference>
<gene>
    <name evidence="1" type="ORF">AC529_06570</name>
</gene>
<keyword evidence="2" id="KW-1185">Reference proteome</keyword>
<reference evidence="2" key="1">
    <citation type="journal article" date="2017" name="Acta Aliment.">
        <title>Plant polysaccharide degrading enzyme system of Thermpbifida cellulosilytica TB100 revealed by de novo genome project data.</title>
        <authorList>
            <person name="Toth A."/>
            <person name="Baka E."/>
            <person name="Luzics S."/>
            <person name="Bata-Vidacs I."/>
            <person name="Nagy I."/>
            <person name="Balint B."/>
            <person name="Herceg R."/>
            <person name="Olasz F."/>
            <person name="Wilk T."/>
            <person name="Nagy T."/>
            <person name="Kriszt B."/>
            <person name="Nagy I."/>
            <person name="Kukolya J."/>
        </authorList>
    </citation>
    <scope>NUCLEOTIDE SEQUENCE [LARGE SCALE GENOMIC DNA]</scope>
    <source>
        <strain evidence="2">TB100</strain>
    </source>
</reference>
<dbReference type="Pfam" id="PF07070">
    <property type="entry name" value="Spo0M"/>
    <property type="match status" value="1"/>
</dbReference>
<dbReference type="PATRIC" id="fig|665004.4.peg.3171"/>
<proteinExistence type="predicted"/>
<sequence length="260" mass="28698">MALRRLLAGLGFGGASVETVLDDAVAVPGGVIRGRVHIEGGTVDQHVQELTVGLQTRVEVEAGDSEYTRDMEFTRQQLGGALHLAPGARHTVPFELRIPFEAPLNWYRGTLLHPMRLGVNTRLSIAGAVDPGDLDPVRIAPLPSQQAILDALAALGFVVKHTDTEQGHLRGTRQRLPFYQEIEFHAPPRYRGLNDLELSFATDERGADVVLELDRKSGLLTERSDTYFSFSFDHATATQQDWTGYLHTRIDAIAGRRGWL</sequence>
<dbReference type="OrthoDB" id="3431481at2"/>
<dbReference type="Proteomes" id="UP000074382">
    <property type="component" value="Unassembled WGS sequence"/>
</dbReference>
<dbReference type="AlphaFoldDB" id="A0A147KJM9"/>
<dbReference type="PANTHER" id="PTHR40053">
    <property type="entry name" value="SPORULATION-CONTROL PROTEIN SPO0M"/>
    <property type="match status" value="1"/>
</dbReference>
<evidence type="ECO:0000313" key="2">
    <source>
        <dbReference type="Proteomes" id="UP000074382"/>
    </source>
</evidence>
<protein>
    <submittedName>
        <fullName evidence="1">Sporulation protein</fullName>
    </submittedName>
</protein>
<accession>A0A147KJM9</accession>
<dbReference type="EMBL" id="LGEM01000024">
    <property type="protein sequence ID" value="KUP97496.1"/>
    <property type="molecule type" value="Genomic_DNA"/>
</dbReference>
<name>A0A147KJM9_THECS</name>
<evidence type="ECO:0000313" key="1">
    <source>
        <dbReference type="EMBL" id="KUP97496.1"/>
    </source>
</evidence>
<comment type="caution">
    <text evidence="1">The sequence shown here is derived from an EMBL/GenBank/DDBJ whole genome shotgun (WGS) entry which is preliminary data.</text>
</comment>
<dbReference type="InterPro" id="IPR009776">
    <property type="entry name" value="Spore_0_M"/>
</dbReference>
<organism evidence="1 2">
    <name type="scientific">Thermobifida cellulosilytica TB100</name>
    <dbReference type="NCBI Taxonomy" id="665004"/>
    <lineage>
        <taxon>Bacteria</taxon>
        <taxon>Bacillati</taxon>
        <taxon>Actinomycetota</taxon>
        <taxon>Actinomycetes</taxon>
        <taxon>Streptosporangiales</taxon>
        <taxon>Nocardiopsidaceae</taxon>
        <taxon>Thermobifida</taxon>
    </lineage>
</organism>
<dbReference type="RefSeq" id="WP_068757508.1">
    <property type="nucleotide sequence ID" value="NZ_KQ950183.1"/>
</dbReference>